<accession>A0A8S9RQI2</accession>
<comment type="caution">
    <text evidence="2">The sequence shown here is derived from an EMBL/GenBank/DDBJ whole genome shotgun (WGS) entry which is preliminary data.</text>
</comment>
<organism evidence="2 3">
    <name type="scientific">Brassica cretica</name>
    <name type="common">Mustard</name>
    <dbReference type="NCBI Taxonomy" id="69181"/>
    <lineage>
        <taxon>Eukaryota</taxon>
        <taxon>Viridiplantae</taxon>
        <taxon>Streptophyta</taxon>
        <taxon>Embryophyta</taxon>
        <taxon>Tracheophyta</taxon>
        <taxon>Spermatophyta</taxon>
        <taxon>Magnoliopsida</taxon>
        <taxon>eudicotyledons</taxon>
        <taxon>Gunneridae</taxon>
        <taxon>Pentapetalae</taxon>
        <taxon>rosids</taxon>
        <taxon>malvids</taxon>
        <taxon>Brassicales</taxon>
        <taxon>Brassicaceae</taxon>
        <taxon>Brassiceae</taxon>
        <taxon>Brassica</taxon>
    </lineage>
</organism>
<sequence length="153" mass="17196">MVWSKACDAGKENQGEGSSLGPRAKKWSKDDAYYLTNMKNVIPVTQIGCPIAMEALGVKVDVETLFEHRVFASTGVYEVRYAKESFDRSPVLRYPVRIIGMRYFFTQGYILLFPTCTQFQHGSGASREFDRIQSFLDGSKSKTSGFGANLAYY</sequence>
<evidence type="ECO:0000313" key="3">
    <source>
        <dbReference type="Proteomes" id="UP000712600"/>
    </source>
</evidence>
<dbReference type="AlphaFoldDB" id="A0A8S9RQI2"/>
<evidence type="ECO:0000256" key="1">
    <source>
        <dbReference type="SAM" id="MobiDB-lite"/>
    </source>
</evidence>
<reference evidence="2" key="1">
    <citation type="submission" date="2019-12" db="EMBL/GenBank/DDBJ databases">
        <title>Genome sequencing and annotation of Brassica cretica.</title>
        <authorList>
            <person name="Studholme D.J."/>
            <person name="Sarris P."/>
        </authorList>
    </citation>
    <scope>NUCLEOTIDE SEQUENCE</scope>
    <source>
        <strain evidence="2">PFS-109/04</strain>
        <tissue evidence="2">Leaf</tissue>
    </source>
</reference>
<proteinExistence type="predicted"/>
<name>A0A8S9RQI2_BRACR</name>
<gene>
    <name evidence="2" type="ORF">F2Q69_00059245</name>
</gene>
<evidence type="ECO:0000313" key="2">
    <source>
        <dbReference type="EMBL" id="KAF3574407.1"/>
    </source>
</evidence>
<dbReference type="EMBL" id="QGKX02000095">
    <property type="protein sequence ID" value="KAF3574407.1"/>
    <property type="molecule type" value="Genomic_DNA"/>
</dbReference>
<dbReference type="Proteomes" id="UP000712600">
    <property type="component" value="Unassembled WGS sequence"/>
</dbReference>
<feature type="region of interest" description="Disordered" evidence="1">
    <location>
        <begin position="1"/>
        <end position="25"/>
    </location>
</feature>
<protein>
    <submittedName>
        <fullName evidence="2">Uncharacterized protein</fullName>
    </submittedName>
</protein>